<protein>
    <submittedName>
        <fullName evidence="3">DUF4652 domain-containing protein</fullName>
    </submittedName>
</protein>
<dbReference type="PROSITE" id="PS51257">
    <property type="entry name" value="PROKAR_LIPOPROTEIN"/>
    <property type="match status" value="1"/>
</dbReference>
<dbReference type="Pfam" id="PF15525">
    <property type="entry name" value="DUF4652"/>
    <property type="match status" value="1"/>
</dbReference>
<accession>A0ABN1JAU7</accession>
<proteinExistence type="predicted"/>
<reference evidence="3 4" key="1">
    <citation type="journal article" date="2019" name="Int. J. Syst. Evol. Microbiol.">
        <title>The Global Catalogue of Microorganisms (GCM) 10K type strain sequencing project: providing services to taxonomists for standard genome sequencing and annotation.</title>
        <authorList>
            <consortium name="The Broad Institute Genomics Platform"/>
            <consortium name="The Broad Institute Genome Sequencing Center for Infectious Disease"/>
            <person name="Wu L."/>
            <person name="Ma J."/>
        </authorList>
    </citation>
    <scope>NUCLEOTIDE SEQUENCE [LARGE SCALE GENOMIC DNA]</scope>
    <source>
        <strain evidence="3 4">JCM 1407</strain>
    </source>
</reference>
<sequence>MIKNNKSFLKKIISVLLMCLCINVLFIGCKNKVSNKETTKEKKVTEESDKSKNNEDTKETNNSKKPSEITIEKKEFDSKNSKEKEDIKWQESKNNKFSAAIKGRGNNGEEEGVGTICVKDKENKIWNIKVKNDKQDTPKNLLWLDDENILVVIGHAYGTVSKGGDLYNINVKTNKISEIYKRKDLKKEVVSVKKEDEFLVLNMNVFEDDNFSKSHKEEIKMSYKEIKEIISKNN</sequence>
<evidence type="ECO:0000313" key="3">
    <source>
        <dbReference type="EMBL" id="GAA0734182.1"/>
    </source>
</evidence>
<dbReference type="InterPro" id="IPR028102">
    <property type="entry name" value="DUF4652"/>
</dbReference>
<keyword evidence="4" id="KW-1185">Reference proteome</keyword>
<dbReference type="RefSeq" id="WP_343758714.1">
    <property type="nucleotide sequence ID" value="NZ_BAAACG010000003.1"/>
</dbReference>
<evidence type="ECO:0000256" key="2">
    <source>
        <dbReference type="SAM" id="Phobius"/>
    </source>
</evidence>
<evidence type="ECO:0000313" key="4">
    <source>
        <dbReference type="Proteomes" id="UP001501510"/>
    </source>
</evidence>
<organism evidence="3 4">
    <name type="scientific">Clostridium oceanicum</name>
    <dbReference type="NCBI Taxonomy" id="1543"/>
    <lineage>
        <taxon>Bacteria</taxon>
        <taxon>Bacillati</taxon>
        <taxon>Bacillota</taxon>
        <taxon>Clostridia</taxon>
        <taxon>Eubacteriales</taxon>
        <taxon>Clostridiaceae</taxon>
        <taxon>Clostridium</taxon>
    </lineage>
</organism>
<dbReference type="Proteomes" id="UP001501510">
    <property type="component" value="Unassembled WGS sequence"/>
</dbReference>
<dbReference type="EMBL" id="BAAACG010000003">
    <property type="protein sequence ID" value="GAA0734182.1"/>
    <property type="molecule type" value="Genomic_DNA"/>
</dbReference>
<feature type="region of interest" description="Disordered" evidence="1">
    <location>
        <begin position="37"/>
        <end position="89"/>
    </location>
</feature>
<feature type="transmembrane region" description="Helical" evidence="2">
    <location>
        <begin position="12"/>
        <end position="28"/>
    </location>
</feature>
<keyword evidence="2" id="KW-0812">Transmembrane</keyword>
<comment type="caution">
    <text evidence="3">The sequence shown here is derived from an EMBL/GenBank/DDBJ whole genome shotgun (WGS) entry which is preliminary data.</text>
</comment>
<keyword evidence="2" id="KW-1133">Transmembrane helix</keyword>
<keyword evidence="2" id="KW-0472">Membrane</keyword>
<dbReference type="Gene3D" id="2.40.128.660">
    <property type="entry name" value="Uncharacterised protein PF15525, DUF4652"/>
    <property type="match status" value="1"/>
</dbReference>
<evidence type="ECO:0000256" key="1">
    <source>
        <dbReference type="SAM" id="MobiDB-lite"/>
    </source>
</evidence>
<gene>
    <name evidence="3" type="ORF">GCM10008906_06010</name>
</gene>
<name>A0ABN1JAU7_9CLOT</name>